<dbReference type="SUPFAM" id="SSF51695">
    <property type="entry name" value="PLC-like phosphodiesterases"/>
    <property type="match status" value="1"/>
</dbReference>
<proteinExistence type="predicted"/>
<sequence>MKILGHRGMGKGEGENSLLSLIRATQLGADGVETDVWLTKDGSLILTHDEDLKRLFGVDIKIKEVSYKELKKAKLISDEKLTTLEKAYLELPDDVIINVEIKDPDAARFVVPLVKSFDALERTVFSSFIHECLSEVRKADPKAKIGLLIGEDAEGKGLEYIEELIGHYAPFSLHLPVQIFERFGLKIGLELLKGFRNKGIKIALWTLNDPELALKVRTQCDYLITDNLTAMLAVKGGR</sequence>
<dbReference type="CDD" id="cd08568">
    <property type="entry name" value="GDPD_TmGDE_like"/>
    <property type="match status" value="1"/>
</dbReference>
<dbReference type="GO" id="GO:0008081">
    <property type="term" value="F:phosphoric diester hydrolase activity"/>
    <property type="evidence" value="ECO:0007669"/>
    <property type="project" value="InterPro"/>
</dbReference>
<dbReference type="PANTHER" id="PTHR46211:SF1">
    <property type="entry name" value="GLYCEROPHOSPHODIESTER PHOSPHODIESTERASE, CYTOPLASMIC"/>
    <property type="match status" value="1"/>
</dbReference>
<dbReference type="GO" id="GO:0006629">
    <property type="term" value="P:lipid metabolic process"/>
    <property type="evidence" value="ECO:0007669"/>
    <property type="project" value="InterPro"/>
</dbReference>
<feature type="domain" description="GP-PDE" evidence="1">
    <location>
        <begin position="1"/>
        <end position="235"/>
    </location>
</feature>
<dbReference type="AlphaFoldDB" id="A0A176JVF8"/>
<comment type="caution">
    <text evidence="2">The sequence shown here is derived from an EMBL/GenBank/DDBJ whole genome shotgun (WGS) entry which is preliminary data.</text>
</comment>
<dbReference type="STRING" id="1453497.AT15_05005"/>
<keyword evidence="3" id="KW-1185">Reference proteome</keyword>
<organism evidence="2 3">
    <name type="scientific">Kosmotoga arenicorallina S304</name>
    <dbReference type="NCBI Taxonomy" id="1453497"/>
    <lineage>
        <taxon>Bacteria</taxon>
        <taxon>Thermotogati</taxon>
        <taxon>Thermotogota</taxon>
        <taxon>Thermotogae</taxon>
        <taxon>Kosmotogales</taxon>
        <taxon>Kosmotogaceae</taxon>
        <taxon>Kosmotoga</taxon>
    </lineage>
</organism>
<dbReference type="Gene3D" id="3.20.20.190">
    <property type="entry name" value="Phosphatidylinositol (PI) phosphodiesterase"/>
    <property type="match status" value="1"/>
</dbReference>
<dbReference type="EMBL" id="JFHK01000026">
    <property type="protein sequence ID" value="OAA27578.1"/>
    <property type="molecule type" value="Genomic_DNA"/>
</dbReference>
<dbReference type="PATRIC" id="fig|1453497.3.peg.994"/>
<evidence type="ECO:0000313" key="2">
    <source>
        <dbReference type="EMBL" id="OAA27578.1"/>
    </source>
</evidence>
<dbReference type="Pfam" id="PF03009">
    <property type="entry name" value="GDPD"/>
    <property type="match status" value="1"/>
</dbReference>
<evidence type="ECO:0000259" key="1">
    <source>
        <dbReference type="PROSITE" id="PS51704"/>
    </source>
</evidence>
<dbReference type="PROSITE" id="PS51704">
    <property type="entry name" value="GP_PDE"/>
    <property type="match status" value="1"/>
</dbReference>
<name>A0A176JVF8_9BACT</name>
<gene>
    <name evidence="2" type="ORF">AT15_05005</name>
</gene>
<evidence type="ECO:0000313" key="3">
    <source>
        <dbReference type="Proteomes" id="UP000077339"/>
    </source>
</evidence>
<accession>A0A176JVF8</accession>
<protein>
    <submittedName>
        <fullName evidence="2">Glycerophosphodiester phosphodiesterase</fullName>
    </submittedName>
</protein>
<dbReference type="InterPro" id="IPR017946">
    <property type="entry name" value="PLC-like_Pdiesterase_TIM-brl"/>
</dbReference>
<dbReference type="Proteomes" id="UP000077339">
    <property type="component" value="Unassembled WGS sequence"/>
</dbReference>
<dbReference type="InterPro" id="IPR030395">
    <property type="entry name" value="GP_PDE_dom"/>
</dbReference>
<reference evidence="2 3" key="1">
    <citation type="submission" date="2014-02" db="EMBL/GenBank/DDBJ databases">
        <title>Kosmotoga genome sequencing.</title>
        <authorList>
            <person name="Pollo S.M."/>
            <person name="Charchuk R."/>
            <person name="Nesbo C.L."/>
        </authorList>
    </citation>
    <scope>NUCLEOTIDE SEQUENCE [LARGE SCALE GENOMIC DNA]</scope>
    <source>
        <strain evidence="2 3">S304</strain>
    </source>
</reference>
<dbReference type="PANTHER" id="PTHR46211">
    <property type="entry name" value="GLYCEROPHOSPHORYL DIESTER PHOSPHODIESTERASE"/>
    <property type="match status" value="1"/>
</dbReference>